<dbReference type="InterPro" id="IPR043129">
    <property type="entry name" value="ATPase_NBD"/>
</dbReference>
<evidence type="ECO:0000313" key="3">
    <source>
        <dbReference type="EMBL" id="KAF2801964.1"/>
    </source>
</evidence>
<dbReference type="InterPro" id="IPR050273">
    <property type="entry name" value="GppA/Ppx_hydrolase"/>
</dbReference>
<feature type="domain" description="RTG2 C-terminal" evidence="2">
    <location>
        <begin position="341"/>
        <end position="554"/>
    </location>
</feature>
<dbReference type="FunFam" id="3.30.420.40:FF:000191">
    <property type="entry name" value="Retrograde regulation protein 2"/>
    <property type="match status" value="1"/>
</dbReference>
<dbReference type="Gene3D" id="3.30.420.40">
    <property type="match status" value="1"/>
</dbReference>
<sequence>MGNSENPDYYGLVDMGSNGIRFSITSLAPQTRRILPTIYVDRAAISLYDAQYPPGTSTRVPISASTITAVIHSILRFKSTCTDYGVPPSQIRLLATEATRTAPNSSAFRDQIHDETGWTVELLPKEEEGRIGAYGVASSYSAVHGLVMDLGGGSTQLTWLTTSSGEIQMSPKGSISMPYGAAALTRELSSASSHAAYREKVTADLKSAVASLAIPPALLHAPAGLALYLSGGGFRGWGFVLMAAHAITPYPIPIINGLHVTTAAFHDTAAVTAAVQLASADSTPAIFRVSARRASQVPAVAFLVSCLADALPAINHVYFAQGGVREGMHFASLTPSERAADPLVVATRDHAPPDVGELVALLQAAAPGSPLPAAMITAFAQALYAHAALPKDICAGAALRATTTGAWAGTHGVSHEERAVLALLLCERHGGMSRISPSEQEFYGRIVRLAPEGWAWWCMYVGRVAGVVASVYPAGVVPRGYPGGAAVRQRRLVVRAAWGYGKGKSVLGVDFGVEGVAGWDEGFQKAVKGVEKVGKRKNWVGGWTGWKVDVTVDGEAFEG</sequence>
<reference evidence="5" key="3">
    <citation type="submission" date="2025-04" db="UniProtKB">
        <authorList>
            <consortium name="RefSeq"/>
        </authorList>
    </citation>
    <scope>IDENTIFICATION</scope>
    <source>
        <strain evidence="5">CBS 304.34</strain>
    </source>
</reference>
<dbReference type="SUPFAM" id="SSF53067">
    <property type="entry name" value="Actin-like ATPase domain"/>
    <property type="match status" value="2"/>
</dbReference>
<evidence type="ECO:0000313" key="4">
    <source>
        <dbReference type="Proteomes" id="UP000504636"/>
    </source>
</evidence>
<accession>A0A6A6Y1S5</accession>
<dbReference type="Pfam" id="PF02541">
    <property type="entry name" value="Ppx-GppA"/>
    <property type="match status" value="1"/>
</dbReference>
<organism evidence="3">
    <name type="scientific">Mytilinidion resinicola</name>
    <dbReference type="NCBI Taxonomy" id="574789"/>
    <lineage>
        <taxon>Eukaryota</taxon>
        <taxon>Fungi</taxon>
        <taxon>Dikarya</taxon>
        <taxon>Ascomycota</taxon>
        <taxon>Pezizomycotina</taxon>
        <taxon>Dothideomycetes</taxon>
        <taxon>Pleosporomycetidae</taxon>
        <taxon>Mytilinidiales</taxon>
        <taxon>Mytilinidiaceae</taxon>
        <taxon>Mytilinidion</taxon>
    </lineage>
</organism>
<dbReference type="InterPro" id="IPR003695">
    <property type="entry name" value="Ppx_GppA_N"/>
</dbReference>
<keyword evidence="4" id="KW-1185">Reference proteome</keyword>
<dbReference type="Gene3D" id="3.30.420.150">
    <property type="entry name" value="Exopolyphosphatase. Domain 2"/>
    <property type="match status" value="1"/>
</dbReference>
<dbReference type="Pfam" id="PF23566">
    <property type="entry name" value="RTG2_C"/>
    <property type="match status" value="1"/>
</dbReference>
<name>A0A6A6Y1S5_9PEZI</name>
<dbReference type="GeneID" id="54459336"/>
<dbReference type="Proteomes" id="UP000504636">
    <property type="component" value="Unplaced"/>
</dbReference>
<dbReference type="PANTHER" id="PTHR30005:SF0">
    <property type="entry name" value="RETROGRADE REGULATION PROTEIN 2"/>
    <property type="match status" value="1"/>
</dbReference>
<evidence type="ECO:0000313" key="5">
    <source>
        <dbReference type="RefSeq" id="XP_033568928.1"/>
    </source>
</evidence>
<proteinExistence type="predicted"/>
<dbReference type="AlphaFoldDB" id="A0A6A6Y1S5"/>
<evidence type="ECO:0000259" key="1">
    <source>
        <dbReference type="Pfam" id="PF02541"/>
    </source>
</evidence>
<dbReference type="InterPro" id="IPR057512">
    <property type="entry name" value="RTG2_C"/>
</dbReference>
<evidence type="ECO:0000259" key="2">
    <source>
        <dbReference type="Pfam" id="PF23566"/>
    </source>
</evidence>
<reference evidence="3 5" key="1">
    <citation type="journal article" date="2020" name="Stud. Mycol.">
        <title>101 Dothideomycetes genomes: a test case for predicting lifestyles and emergence of pathogens.</title>
        <authorList>
            <person name="Haridas S."/>
            <person name="Albert R."/>
            <person name="Binder M."/>
            <person name="Bloem J."/>
            <person name="Labutti K."/>
            <person name="Salamov A."/>
            <person name="Andreopoulos B."/>
            <person name="Baker S."/>
            <person name="Barry K."/>
            <person name="Bills G."/>
            <person name="Bluhm B."/>
            <person name="Cannon C."/>
            <person name="Castanera R."/>
            <person name="Culley D."/>
            <person name="Daum C."/>
            <person name="Ezra D."/>
            <person name="Gonzalez J."/>
            <person name="Henrissat B."/>
            <person name="Kuo A."/>
            <person name="Liang C."/>
            <person name="Lipzen A."/>
            <person name="Lutzoni F."/>
            <person name="Magnuson J."/>
            <person name="Mondo S."/>
            <person name="Nolan M."/>
            <person name="Ohm R."/>
            <person name="Pangilinan J."/>
            <person name="Park H.-J."/>
            <person name="Ramirez L."/>
            <person name="Alfaro M."/>
            <person name="Sun H."/>
            <person name="Tritt A."/>
            <person name="Yoshinaga Y."/>
            <person name="Zwiers L.-H."/>
            <person name="Turgeon B."/>
            <person name="Goodwin S."/>
            <person name="Spatafora J."/>
            <person name="Crous P."/>
            <person name="Grigoriev I."/>
        </authorList>
    </citation>
    <scope>NUCLEOTIDE SEQUENCE</scope>
    <source>
        <strain evidence="3 5">CBS 304.34</strain>
    </source>
</reference>
<dbReference type="GO" id="GO:0006357">
    <property type="term" value="P:regulation of transcription by RNA polymerase II"/>
    <property type="evidence" value="ECO:0007669"/>
    <property type="project" value="TreeGrafter"/>
</dbReference>
<reference evidence="5" key="2">
    <citation type="submission" date="2020-04" db="EMBL/GenBank/DDBJ databases">
        <authorList>
            <consortium name="NCBI Genome Project"/>
        </authorList>
    </citation>
    <scope>NUCLEOTIDE SEQUENCE</scope>
    <source>
        <strain evidence="5">CBS 304.34</strain>
    </source>
</reference>
<dbReference type="PANTHER" id="PTHR30005">
    <property type="entry name" value="EXOPOLYPHOSPHATASE"/>
    <property type="match status" value="1"/>
</dbReference>
<dbReference type="EMBL" id="MU003726">
    <property type="protein sequence ID" value="KAF2801964.1"/>
    <property type="molecule type" value="Genomic_DNA"/>
</dbReference>
<protein>
    <submittedName>
        <fullName evidence="3 5">Ppx-GppA-domain-containing protein</fullName>
    </submittedName>
</protein>
<dbReference type="OrthoDB" id="2014654at2759"/>
<gene>
    <name evidence="3 5" type="ORF">BDZ99DRAFT_455444</name>
</gene>
<dbReference type="RefSeq" id="XP_033568928.1">
    <property type="nucleotide sequence ID" value="XM_033718443.1"/>
</dbReference>
<feature type="domain" description="Ppx/GppA phosphatase N-terminal" evidence="1">
    <location>
        <begin position="37"/>
        <end position="333"/>
    </location>
</feature>